<dbReference type="Pfam" id="PF12969">
    <property type="entry name" value="DUF3857"/>
    <property type="match status" value="1"/>
</dbReference>
<dbReference type="EMBL" id="JACYGY010000002">
    <property type="protein sequence ID" value="MBE9465433.1"/>
    <property type="molecule type" value="Genomic_DNA"/>
</dbReference>
<evidence type="ECO:0000313" key="5">
    <source>
        <dbReference type="Proteomes" id="UP000634134"/>
    </source>
</evidence>
<dbReference type="Pfam" id="PF01841">
    <property type="entry name" value="Transglut_core"/>
    <property type="match status" value="1"/>
</dbReference>
<feature type="domain" description="DUF3857" evidence="3">
    <location>
        <begin position="77"/>
        <end position="202"/>
    </location>
</feature>
<sequence length="664" mass="75213">MKISICTFLAVFLFTAKAFSQEDFKPKLGLIDRASLEMTAYPEDSTADAVFLYDYGNVQFSYVDQIGLVMIAKFWVRIKILKESALDRASVSIPYGESGSFIKDETISDIEGYTYNLVGNKIETTNLTRKSIIREKISSKYYGCKFNLQNVRKGSVIEYSYTKTTPLNFKDKPDTWTFQSTIPAKWSEYNITIPNMLYYKINMAGYVPLYISKRESVPINIGTSRLNGDGMAYRLVVKNSPAFSNESFITTPGDYVSKISFELSSISIPGETVKNYSQEWKDVDRTLLMDGGFGGQLKKFAFIKEIKAEIVKKSTDPTEKMNLAYAYIQQNIKWDGNGGLASKDGVKKAFENKKGNVSDINLMLTGLLRELDIEADPLVLSTRSNGRVFESIPLLEGFDYVVSHVKIGEKTFLLDATQRNTVPGVLPEFALAGIGRIVPEKNEGSFINLTPKLMLSRLEKIEADISPVDGTLKGKYSISLGGYEALRWRDKYVLEPESTYSDLVKKQNPEWEIDNFKVNNKNERLSESVEISYDFEIDSDGGNPETFYFNPMLTGRIKENPFKAPTRIYPVDFTAGSSTSFMGNFKIPDGYYIEEIPKVEIITLPEKAGKFAYQIKQNENMISVNSIVMLNRPSFSAEEYELLREFYDRIVKKHAQPLVLKKKK</sequence>
<proteinExistence type="predicted"/>
<keyword evidence="5" id="KW-1185">Reference proteome</keyword>
<comment type="caution">
    <text evidence="4">The sequence shown here is derived from an EMBL/GenBank/DDBJ whole genome shotgun (WGS) entry which is preliminary data.</text>
</comment>
<gene>
    <name evidence="4" type="ORF">IEE83_26420</name>
</gene>
<dbReference type="Gene3D" id="2.60.120.1130">
    <property type="match status" value="1"/>
</dbReference>
<feature type="domain" description="Transglutaminase-like" evidence="2">
    <location>
        <begin position="305"/>
        <end position="375"/>
    </location>
</feature>
<reference evidence="5" key="1">
    <citation type="submission" date="2023-07" db="EMBL/GenBank/DDBJ databases">
        <title>Dyadobacter sp. nov 'subterranea' isolated from contaminted grondwater.</title>
        <authorList>
            <person name="Szabo I."/>
            <person name="Al-Omari J."/>
            <person name="Szerdahelyi S.G."/>
            <person name="Rado J."/>
        </authorList>
    </citation>
    <scope>NUCLEOTIDE SEQUENCE [LARGE SCALE GENOMIC DNA]</scope>
    <source>
        <strain evidence="5">UP-52</strain>
    </source>
</reference>
<dbReference type="Proteomes" id="UP000634134">
    <property type="component" value="Unassembled WGS sequence"/>
</dbReference>
<dbReference type="InterPro" id="IPR024618">
    <property type="entry name" value="DUF3857"/>
</dbReference>
<protein>
    <submittedName>
        <fullName evidence="4">DUF3857 domain-containing protein</fullName>
    </submittedName>
</protein>
<organism evidence="4 5">
    <name type="scientific">Dyadobacter subterraneus</name>
    <dbReference type="NCBI Taxonomy" id="2773304"/>
    <lineage>
        <taxon>Bacteria</taxon>
        <taxon>Pseudomonadati</taxon>
        <taxon>Bacteroidota</taxon>
        <taxon>Cytophagia</taxon>
        <taxon>Cytophagales</taxon>
        <taxon>Spirosomataceae</taxon>
        <taxon>Dyadobacter</taxon>
    </lineage>
</organism>
<accession>A0ABR9WIT6</accession>
<evidence type="ECO:0000259" key="2">
    <source>
        <dbReference type="Pfam" id="PF01841"/>
    </source>
</evidence>
<evidence type="ECO:0000313" key="4">
    <source>
        <dbReference type="EMBL" id="MBE9465433.1"/>
    </source>
</evidence>
<feature type="signal peptide" evidence="1">
    <location>
        <begin position="1"/>
        <end position="18"/>
    </location>
</feature>
<evidence type="ECO:0000259" key="3">
    <source>
        <dbReference type="Pfam" id="PF12969"/>
    </source>
</evidence>
<feature type="chain" id="PRO_5046501614" evidence="1">
    <location>
        <begin position="19"/>
        <end position="664"/>
    </location>
</feature>
<dbReference type="RefSeq" id="WP_194123730.1">
    <property type="nucleotide sequence ID" value="NZ_JACYGY010000002.1"/>
</dbReference>
<keyword evidence="1" id="KW-0732">Signal</keyword>
<evidence type="ECO:0000256" key="1">
    <source>
        <dbReference type="SAM" id="SignalP"/>
    </source>
</evidence>
<dbReference type="Gene3D" id="3.10.620.30">
    <property type="match status" value="1"/>
</dbReference>
<dbReference type="Gene3D" id="2.60.40.3140">
    <property type="match status" value="1"/>
</dbReference>
<name>A0ABR9WIT6_9BACT</name>
<dbReference type="InterPro" id="IPR002931">
    <property type="entry name" value="Transglutaminase-like"/>
</dbReference>